<sequence length="253" mass="27727">MQSPFVPTIIQSVGLACVPVDDMPPNTSLARKPVAAAIVTITRRGDGHRDAVVKSVSDARELEWPLPVLIDDALVGGAPTIIADSDRDVLTTEAASRRFFAEPKLGALAKGQGVIDPAAMLGERHDEAALCRRLGIPANLVPDMDVGRWWNRNAPVAVEDVALTAAVSRLVLWAHFASFQSAEPDPFFETLLPLRERLMELEADHPGLKPFLASRPFHRAASFASFYREYRAKRDAGDTEARWVTFEDGQSYV</sequence>
<dbReference type="Proteomes" id="UP000315673">
    <property type="component" value="Chromosome"/>
</dbReference>
<reference evidence="1 2" key="1">
    <citation type="submission" date="2019-07" db="EMBL/GenBank/DDBJ databases">
        <title>Full genome sequence of Sphingomonas sp. 4R-6-7(HKS19).</title>
        <authorList>
            <person name="Im W.-T."/>
        </authorList>
    </citation>
    <scope>NUCLEOTIDE SEQUENCE [LARGE SCALE GENOMIC DNA]</scope>
    <source>
        <strain evidence="1 2">HKS19</strain>
    </source>
</reference>
<evidence type="ECO:0000313" key="2">
    <source>
        <dbReference type="Proteomes" id="UP000315673"/>
    </source>
</evidence>
<evidence type="ECO:0000313" key="1">
    <source>
        <dbReference type="EMBL" id="QDZ06924.1"/>
    </source>
</evidence>
<dbReference type="AlphaFoldDB" id="A0A5B8LH42"/>
<gene>
    <name evidence="1" type="ORF">FPZ24_05040</name>
</gene>
<dbReference type="KEGG" id="spai:FPZ24_05040"/>
<keyword evidence="2" id="KW-1185">Reference proteome</keyword>
<protein>
    <submittedName>
        <fullName evidence="1">Uncharacterized protein</fullName>
    </submittedName>
</protein>
<dbReference type="EMBL" id="CP042306">
    <property type="protein sequence ID" value="QDZ06924.1"/>
    <property type="molecule type" value="Genomic_DNA"/>
</dbReference>
<proteinExistence type="predicted"/>
<dbReference type="RefSeq" id="WP_146570008.1">
    <property type="nucleotide sequence ID" value="NZ_CP042306.1"/>
</dbReference>
<name>A0A5B8LH42_9SPHN</name>
<accession>A0A5B8LH42</accession>
<dbReference type="OrthoDB" id="7544255at2"/>
<organism evidence="1 2">
    <name type="scientific">Sphingomonas panacisoli</name>
    <dbReference type="NCBI Taxonomy" id="1813879"/>
    <lineage>
        <taxon>Bacteria</taxon>
        <taxon>Pseudomonadati</taxon>
        <taxon>Pseudomonadota</taxon>
        <taxon>Alphaproteobacteria</taxon>
        <taxon>Sphingomonadales</taxon>
        <taxon>Sphingomonadaceae</taxon>
        <taxon>Sphingomonas</taxon>
    </lineage>
</organism>